<evidence type="ECO:0000313" key="3">
    <source>
        <dbReference type="EMBL" id="KAG5646905.1"/>
    </source>
</evidence>
<proteinExistence type="predicted"/>
<evidence type="ECO:0000256" key="2">
    <source>
        <dbReference type="SAM" id="MobiDB-lite"/>
    </source>
</evidence>
<organism evidence="3 4">
    <name type="scientific">Asterophora parasitica</name>
    <dbReference type="NCBI Taxonomy" id="117018"/>
    <lineage>
        <taxon>Eukaryota</taxon>
        <taxon>Fungi</taxon>
        <taxon>Dikarya</taxon>
        <taxon>Basidiomycota</taxon>
        <taxon>Agaricomycotina</taxon>
        <taxon>Agaricomycetes</taxon>
        <taxon>Agaricomycetidae</taxon>
        <taxon>Agaricales</taxon>
        <taxon>Tricholomatineae</taxon>
        <taxon>Lyophyllaceae</taxon>
        <taxon>Asterophora</taxon>
    </lineage>
</organism>
<dbReference type="PANTHER" id="PTHR45615">
    <property type="entry name" value="MYOSIN HEAVY CHAIN, NON-MUSCLE"/>
    <property type="match status" value="1"/>
</dbReference>
<dbReference type="PANTHER" id="PTHR45615:SF80">
    <property type="entry name" value="GRIP DOMAIN-CONTAINING PROTEIN"/>
    <property type="match status" value="1"/>
</dbReference>
<feature type="region of interest" description="Disordered" evidence="2">
    <location>
        <begin position="1720"/>
        <end position="1848"/>
    </location>
</feature>
<feature type="coiled-coil region" evidence="1">
    <location>
        <begin position="1431"/>
        <end position="1556"/>
    </location>
</feature>
<name>A0A9P7KFI7_9AGAR</name>
<evidence type="ECO:0000313" key="4">
    <source>
        <dbReference type="Proteomes" id="UP000775547"/>
    </source>
</evidence>
<protein>
    <submittedName>
        <fullName evidence="3">Uncharacterized protein</fullName>
    </submittedName>
</protein>
<dbReference type="Proteomes" id="UP000775547">
    <property type="component" value="Unassembled WGS sequence"/>
</dbReference>
<feature type="region of interest" description="Disordered" evidence="2">
    <location>
        <begin position="362"/>
        <end position="381"/>
    </location>
</feature>
<feature type="compositionally biased region" description="Basic residues" evidence="2">
    <location>
        <begin position="487"/>
        <end position="497"/>
    </location>
</feature>
<feature type="region of interest" description="Disordered" evidence="2">
    <location>
        <begin position="889"/>
        <end position="977"/>
    </location>
</feature>
<evidence type="ECO:0000256" key="1">
    <source>
        <dbReference type="SAM" id="Coils"/>
    </source>
</evidence>
<dbReference type="OrthoDB" id="3357224at2759"/>
<feature type="compositionally biased region" description="Polar residues" evidence="2">
    <location>
        <begin position="236"/>
        <end position="251"/>
    </location>
</feature>
<gene>
    <name evidence="3" type="ORF">DXG03_001981</name>
</gene>
<keyword evidence="1" id="KW-0175">Coiled coil</keyword>
<accession>A0A9P7KFI7</accession>
<reference evidence="3" key="1">
    <citation type="submission" date="2020-07" db="EMBL/GenBank/DDBJ databases">
        <authorList>
            <person name="Nieuwenhuis M."/>
            <person name="Van De Peppel L.J.J."/>
        </authorList>
    </citation>
    <scope>NUCLEOTIDE SEQUENCE</scope>
    <source>
        <strain evidence="3">AP01</strain>
        <tissue evidence="3">Mycelium</tissue>
    </source>
</reference>
<sequence length="1848" mass="203483">MQPFFNAQPPPAPGRPTHHQGRASIAHLAAAGIHPPSGFPMTPLGGHFPRASMMGIPGQPSAHSFPNRNRRQLSIGGPPKAVLGGPARKVSPLPVVAPSPAPQKVKKVNVNLPKETIPAEEEGQPPTRASWARTVLDGFEYKDQEVAPVELTTAEPYPPDEWRNQVPNTLDVFLPGKRAWEEIKKIAIEEKLEKLGVERGFGSNVPHIHAPHARAASISSPADPQILLYKLNKLQQSQDDTGSGNNSLTASPNPPFGILSSSPHRLSNRFLTNRHGHTMSLAHPPPQPFFDAGSSTFDPFGLNDLDVEPIPHSSSNALHDSIDAPQGRVPVPIYSLAPPQASRPTSRPDFTRGFGLDIPEEDEEEAKDVEDQHQQEEEQDQMVEYQHESVQNGDETATASQSRFHSRHVSRLSAALSTRSAGALDEDEFVGEEDLLPRSIPVGHDDIDGEDAAGEWTGSEDVYLDETSDGEESIGEWSNPSDEERARKQRLERRNRRRQIDMPRRLPNFPHPPDNTLAMPIRVEDDIISNPSEEGHNHLSHGEYLGFDYYSRPPSNLSGSSRPLPPLPHSRVASAQHTVYDPAHAHSRATSDHFVYPSIQTQPQQSSLAPVPRRESLTLNPFAKPFVFGAARDSGSWGQVSVGQGSIDMTPPKAPLLGHTRLPSLGKPLNVAAPEFKPGGFTFRPPPGVPVMPPPPVEVWQLSDVPVGESPFKVQGREKRQRRGSSASVVDEGDSMTSFRFPANLESPKSIRRVPVPALVPEPAVRTHKLNPSAEPFTFAGFSAVANLPYVPRASDNVPAPQPQELAAEETLNDYDESTAKAENGEAEIDDFNLPSTTKPKRAPIPLDFKHPVSSNTVPAGLFKALVNNGEDRTRRTVRSRLSSREIFEHSHRPSMDDSNIASIAHQVNRSRSRLVTDPGRRDDSPSDVFGGPATHFRRSSSFADAVRPHIAHTGSSDGRPESAHSEMSLTGQLETQQTKRKLEVMLEEELAAVTRDLKRESREQHASTQAMISEIQSLFRTQLQDSAARSLEASQLDARGELDFQLFKDVVEESNKELMDALRSDLHELQQQVWQARSANDGSVEIVPAVERLGNRTINAVLEAISELSARQEAISRSAPARERDTIVDHLVAVLTPVIGSMRPEPIDYEFLTSKLTQAVKPHISQLIDLASDKQETAGLIMDRLVPMLPSSNIDIDAITHQLTTEVRRAIAPIDAFEIKEQVADLVVERLDSRLAVRDKAFNIDSLSGKVADGVSRQLESLQGIPVSIEQLATSQTTLAAGQAHLSTGQDRVANLVSELPTKLAEELQGLQSTHAEILSKLDRPPTAPSGPDETVTSIKATVEDISAGQATIGAQAEELRSLHQTLLEKLDSLPNSLQSITDALQHNHSEFLSHEPSKRELDELRKSNTDIQIQLTKARGAHGQIRVEKDVLNEKLASTEGDRERLRSQVKELQASSAEKLSQVTTLEEKNRELEDALAKALARLQASDVAAQASQGRITELENANRELATEKSVLKAKVDSLDLQVTFATRDKESAVQELETLRTQHSQLTSQQSHWDELHRASEKIDLLTTLIGQADSEELKELRRYRDRTKVLEGEHSALQKRFKDQDTKMGNSERAALAARQSLANAQQRSSEWERRAKEFEGKLEMTQTKLEQAEQTQAQLDADYSLAKLQLEERDANDRLAQDQQNKLREQTSLLEAKVTLLQNELKQAKSFKAPAAQPYRNITNGNSHPLPRPDSRASTIYENRASTPQRLNASAARSDTPPQASVWDSMHAPTTDAYKYTPALAPKSSIHAPRGRYPNLGPTTPNGRRPQQPYRPIAPSPTPSTVSLAPTQGDDGWWS</sequence>
<feature type="compositionally biased region" description="Polar residues" evidence="2">
    <location>
        <begin position="897"/>
        <end position="910"/>
    </location>
</feature>
<feature type="region of interest" description="Disordered" evidence="2">
    <location>
        <begin position="236"/>
        <end position="262"/>
    </location>
</feature>
<feature type="region of interest" description="Disordered" evidence="2">
    <location>
        <begin position="1"/>
        <end position="22"/>
    </location>
</feature>
<dbReference type="SUPFAM" id="SSF57997">
    <property type="entry name" value="Tropomyosin"/>
    <property type="match status" value="1"/>
</dbReference>
<feature type="coiled-coil region" evidence="1">
    <location>
        <begin position="1588"/>
        <end position="1713"/>
    </location>
</feature>
<feature type="compositionally biased region" description="Polar residues" evidence="2">
    <location>
        <begin position="388"/>
        <end position="403"/>
    </location>
</feature>
<reference evidence="3" key="2">
    <citation type="submission" date="2021-10" db="EMBL/GenBank/DDBJ databases">
        <title>Phylogenomics reveals ancestral predisposition of the termite-cultivated fungus Termitomyces towards a domesticated lifestyle.</title>
        <authorList>
            <person name="Auxier B."/>
            <person name="Grum-Grzhimaylo A."/>
            <person name="Cardenas M.E."/>
            <person name="Lodge J.D."/>
            <person name="Laessoe T."/>
            <person name="Pedersen O."/>
            <person name="Smith M.E."/>
            <person name="Kuyper T.W."/>
            <person name="Franco-Molano E.A."/>
            <person name="Baroni T.J."/>
            <person name="Aanen D.K."/>
        </authorList>
    </citation>
    <scope>NUCLEOTIDE SEQUENCE</scope>
    <source>
        <strain evidence="3">AP01</strain>
        <tissue evidence="3">Mycelium</tissue>
    </source>
</reference>
<comment type="caution">
    <text evidence="3">The sequence shown here is derived from an EMBL/GenBank/DDBJ whole genome shotgun (WGS) entry which is preliminary data.</text>
</comment>
<feature type="compositionally biased region" description="Polar residues" evidence="2">
    <location>
        <begin position="966"/>
        <end position="977"/>
    </location>
</feature>
<feature type="compositionally biased region" description="Polar residues" evidence="2">
    <location>
        <begin position="1745"/>
        <end position="1772"/>
    </location>
</feature>
<feature type="region of interest" description="Disordered" evidence="2">
    <location>
        <begin position="337"/>
        <end position="356"/>
    </location>
</feature>
<feature type="region of interest" description="Disordered" evidence="2">
    <location>
        <begin position="466"/>
        <end position="518"/>
    </location>
</feature>
<dbReference type="EMBL" id="JABCKV010000015">
    <property type="protein sequence ID" value="KAG5646905.1"/>
    <property type="molecule type" value="Genomic_DNA"/>
</dbReference>
<feature type="region of interest" description="Disordered" evidence="2">
    <location>
        <begin position="713"/>
        <end position="732"/>
    </location>
</feature>
<feature type="coiled-coil region" evidence="1">
    <location>
        <begin position="1053"/>
        <end position="1080"/>
    </location>
</feature>
<keyword evidence="4" id="KW-1185">Reference proteome</keyword>
<feature type="region of interest" description="Disordered" evidence="2">
    <location>
        <begin position="386"/>
        <end position="405"/>
    </location>
</feature>